<comment type="caution">
    <text evidence="1">The sequence shown here is derived from an EMBL/GenBank/DDBJ whole genome shotgun (WGS) entry which is preliminary data.</text>
</comment>
<proteinExistence type="predicted"/>
<protein>
    <submittedName>
        <fullName evidence="1">Uncharacterized protein</fullName>
    </submittedName>
</protein>
<gene>
    <name evidence="1" type="ORF">C9I49_20535</name>
</gene>
<dbReference type="Proteomes" id="UP000245056">
    <property type="component" value="Unassembled WGS sequence"/>
</dbReference>
<dbReference type="AlphaFoldDB" id="A0A2U2D3Z1"/>
<accession>A0A2U2D3Z1</accession>
<name>A0A2U2D3Z1_9PSED</name>
<dbReference type="EMBL" id="QFAW01000032">
    <property type="protein sequence ID" value="PWE41730.1"/>
    <property type="molecule type" value="Genomic_DNA"/>
</dbReference>
<organism evidence="1 2">
    <name type="scientific">Pseudomonas prosekii</name>
    <dbReference type="NCBI Taxonomy" id="1148509"/>
    <lineage>
        <taxon>Bacteria</taxon>
        <taxon>Pseudomonadati</taxon>
        <taxon>Pseudomonadota</taxon>
        <taxon>Gammaproteobacteria</taxon>
        <taxon>Pseudomonadales</taxon>
        <taxon>Pseudomonadaceae</taxon>
        <taxon>Pseudomonas</taxon>
    </lineage>
</organism>
<sequence length="65" mass="7320">MKPPDTDSVDTFKVSSQTNSILAARKKPYENRLQKLKNLTGIDRRELWLRFAGMTAEPSLSSSPP</sequence>
<evidence type="ECO:0000313" key="1">
    <source>
        <dbReference type="EMBL" id="PWE41730.1"/>
    </source>
</evidence>
<reference evidence="1 2" key="1">
    <citation type="submission" date="2018-05" db="EMBL/GenBank/DDBJ databases">
        <title>Genome sequences of two Antarctic strains of Pseudomonas prosekii: insights into adaptation to extreme conditions.</title>
        <authorList>
            <person name="Snopkova K."/>
            <person name="Dufkova K."/>
            <person name="Cejkova D."/>
            <person name="Sedlacek I."/>
            <person name="Smajs D."/>
        </authorList>
    </citation>
    <scope>NUCLEOTIDE SEQUENCE [LARGE SCALE GENOMIC DNA]</scope>
    <source>
        <strain evidence="1 2">P2673</strain>
    </source>
</reference>
<evidence type="ECO:0000313" key="2">
    <source>
        <dbReference type="Proteomes" id="UP000245056"/>
    </source>
</evidence>